<comment type="caution">
    <text evidence="12">The sequence shown here is derived from an EMBL/GenBank/DDBJ whole genome shotgun (WGS) entry which is preliminary data.</text>
</comment>
<dbReference type="GO" id="GO:0005856">
    <property type="term" value="C:cytoskeleton"/>
    <property type="evidence" value="ECO:0007669"/>
    <property type="project" value="UniProtKB-SubCell"/>
</dbReference>
<comment type="subcellular location">
    <subcellularLocation>
        <location evidence="2">Cytoplasm</location>
        <location evidence="2">Cytoskeleton</location>
    </subcellularLocation>
    <subcellularLocation>
        <location evidence="1">Nucleus</location>
    </subcellularLocation>
</comment>
<dbReference type="GO" id="GO:0007015">
    <property type="term" value="P:actin filament organization"/>
    <property type="evidence" value="ECO:0007669"/>
    <property type="project" value="InterPro"/>
</dbReference>
<keyword evidence="7" id="KW-0539">Nucleus</keyword>
<feature type="domain" description="WH1" evidence="10">
    <location>
        <begin position="101"/>
        <end position="210"/>
    </location>
</feature>
<dbReference type="InterPro" id="IPR000697">
    <property type="entry name" value="WH1/EVH1_dom"/>
</dbReference>
<accession>A0A3M6UV63</accession>
<protein>
    <recommendedName>
        <fullName evidence="14">WH1 domain-containing protein</fullName>
    </recommendedName>
</protein>
<gene>
    <name evidence="12" type="ORF">pdam_00005789</name>
</gene>
<dbReference type="InterPro" id="IPR036936">
    <property type="entry name" value="CRIB_dom_sf"/>
</dbReference>
<dbReference type="Pfam" id="PF02205">
    <property type="entry name" value="WH2"/>
    <property type="match status" value="2"/>
</dbReference>
<dbReference type="OrthoDB" id="8963340at2759"/>
<dbReference type="PANTHER" id="PTHR11202:SF36">
    <property type="entry name" value="ACTIN NUCLEATION-PROMOTING FACTOR WASL"/>
    <property type="match status" value="1"/>
</dbReference>
<organism evidence="12 13">
    <name type="scientific">Pocillopora damicornis</name>
    <name type="common">Cauliflower coral</name>
    <name type="synonym">Millepora damicornis</name>
    <dbReference type="NCBI Taxonomy" id="46731"/>
    <lineage>
        <taxon>Eukaryota</taxon>
        <taxon>Metazoa</taxon>
        <taxon>Cnidaria</taxon>
        <taxon>Anthozoa</taxon>
        <taxon>Hexacorallia</taxon>
        <taxon>Scleractinia</taxon>
        <taxon>Astrocoeniina</taxon>
        <taxon>Pocilloporidae</taxon>
        <taxon>Pocillopora</taxon>
    </lineage>
</organism>
<dbReference type="AlphaFoldDB" id="A0A3M6UV63"/>
<name>A0A3M6UV63_POCDA</name>
<evidence type="ECO:0000256" key="5">
    <source>
        <dbReference type="ARBA" id="ARBA00022737"/>
    </source>
</evidence>
<dbReference type="Proteomes" id="UP000275408">
    <property type="component" value="Unassembled WGS sequence"/>
</dbReference>
<dbReference type="PROSITE" id="PS51082">
    <property type="entry name" value="WH2"/>
    <property type="match status" value="2"/>
</dbReference>
<dbReference type="EMBL" id="RCHS01000646">
    <property type="protein sequence ID" value="RMX57525.1"/>
    <property type="molecule type" value="Genomic_DNA"/>
</dbReference>
<feature type="compositionally biased region" description="Acidic residues" evidence="8">
    <location>
        <begin position="689"/>
        <end position="706"/>
    </location>
</feature>
<evidence type="ECO:0000256" key="1">
    <source>
        <dbReference type="ARBA" id="ARBA00004123"/>
    </source>
</evidence>
<feature type="compositionally biased region" description="Basic and acidic residues" evidence="8">
    <location>
        <begin position="678"/>
        <end position="688"/>
    </location>
</feature>
<dbReference type="Gene3D" id="2.30.29.30">
    <property type="entry name" value="Pleckstrin-homology domain (PH domain)/Phosphotyrosine-binding domain (PTB)"/>
    <property type="match status" value="1"/>
</dbReference>
<evidence type="ECO:0000259" key="10">
    <source>
        <dbReference type="PROSITE" id="PS50229"/>
    </source>
</evidence>
<dbReference type="Gene3D" id="3.90.810.10">
    <property type="entry name" value="CRIB domain"/>
    <property type="match status" value="1"/>
</dbReference>
<dbReference type="InterPro" id="IPR011026">
    <property type="entry name" value="WAS_C"/>
</dbReference>
<dbReference type="GO" id="GO:0003779">
    <property type="term" value="F:actin binding"/>
    <property type="evidence" value="ECO:0007669"/>
    <property type="project" value="InterPro"/>
</dbReference>
<evidence type="ECO:0000256" key="8">
    <source>
        <dbReference type="SAM" id="MobiDB-lite"/>
    </source>
</evidence>
<feature type="region of interest" description="Disordered" evidence="8">
    <location>
        <begin position="364"/>
        <end position="422"/>
    </location>
</feature>
<evidence type="ECO:0000256" key="7">
    <source>
        <dbReference type="ARBA" id="ARBA00023242"/>
    </source>
</evidence>
<evidence type="ECO:0000256" key="3">
    <source>
        <dbReference type="ARBA" id="ARBA00022490"/>
    </source>
</evidence>
<dbReference type="CDD" id="cd00132">
    <property type="entry name" value="CRIB"/>
    <property type="match status" value="1"/>
</dbReference>
<keyword evidence="6" id="KW-0206">Cytoskeleton</keyword>
<reference evidence="12 13" key="1">
    <citation type="journal article" date="2018" name="Sci. Rep.">
        <title>Comparative analysis of the Pocillopora damicornis genome highlights role of immune system in coral evolution.</title>
        <authorList>
            <person name="Cunning R."/>
            <person name="Bay R.A."/>
            <person name="Gillette P."/>
            <person name="Baker A.C."/>
            <person name="Traylor-Knowles N."/>
        </authorList>
    </citation>
    <scope>NUCLEOTIDE SEQUENCE [LARGE SCALE GENOMIC DNA]</scope>
    <source>
        <strain evidence="12">RSMAS</strain>
        <tissue evidence="12">Whole animal</tissue>
    </source>
</reference>
<dbReference type="GO" id="GO:0005634">
    <property type="term" value="C:nucleus"/>
    <property type="evidence" value="ECO:0007669"/>
    <property type="project" value="UniProtKB-SubCell"/>
</dbReference>
<keyword evidence="5" id="KW-0677">Repeat</keyword>
<feature type="compositionally biased region" description="Basic and acidic residues" evidence="8">
    <location>
        <begin position="211"/>
        <end position="223"/>
    </location>
</feature>
<dbReference type="FunFam" id="3.90.810.10:FF:000003">
    <property type="entry name" value="Neural Wiskott-Aldrich syndrome protein-like"/>
    <property type="match status" value="1"/>
</dbReference>
<sequence>MTVKANISSDVTKTLMAWQGMFREQFANEGSRWYASNDFQGVEELNLERGKERTLGTRYFGAAATQKLKAYQKMSGPKSEGVNRPSPLLKQYENDEIFSMLGRRCVTLATSVAQLYIAPPENRRAWKKKVTGVICFVKDNVKRSYFLRMYSLVTKSLEWEQELYNHFKYNLARPYFHAFAADSYNAGLNFANTEEAQNFINVIEKKLKEKEQRRVERKKENASRHGKQPAPPPAVGGNVDIGKRSSLQANEKALKIAWVNRIQDDSQASWKIIPNQLLHKHGGLAFLTKCNFTPSTLDLDDKLHAFYKKVLDYWCEFKISMGIDSKTNPKNEIVWNNRKILIGKKPVFYQTWYDADNFSNMSHSPSQTSLSSVDGGPSLSRKKSKDRKDSKSNASNNKKNTKKRITKDDIGKPENFQHIGHIGWDPQGGFDVDRLDDKWKDLFSLVGVTAEQMQKKETMDFIYDFVEKRGGIDNVRREIEKEKATEPPPPAPPAPSRGQSRGPPPPPPPSRGAPPPPPARIGNAPPPPPPSRGGPPPPPPSRGGLPPPPPLFRAPLPPAGVPPPPAPPPPPPMGGAPPPPPPMGRGGPPPPPPPIASGGGPGRGALLDQICQGTSLKKVAAEERRPSSSDGRSGLLSEIRSGKQLKKVSETDGPPKNLKSPSGGGGGGILGALQLALEQREKAIHSSESESESASEFEDDEDEWMD</sequence>
<dbReference type="InterPro" id="IPR033927">
    <property type="entry name" value="WASPfam_EVH1"/>
</dbReference>
<feature type="domain" description="CRIB" evidence="9">
    <location>
        <begin position="410"/>
        <end position="423"/>
    </location>
</feature>
<evidence type="ECO:0000313" key="12">
    <source>
        <dbReference type="EMBL" id="RMX57525.1"/>
    </source>
</evidence>
<dbReference type="SMART" id="SM00246">
    <property type="entry name" value="WH2"/>
    <property type="match status" value="2"/>
</dbReference>
<dbReference type="SUPFAM" id="SSF50729">
    <property type="entry name" value="PH domain-like"/>
    <property type="match status" value="1"/>
</dbReference>
<dbReference type="PANTHER" id="PTHR11202">
    <property type="entry name" value="SPROUTY-RELATED, EVH1 DOMAIN-CONTAINING PROTEIN FAMILY MEMBER"/>
    <property type="match status" value="1"/>
</dbReference>
<keyword evidence="4" id="KW-0597">Phosphoprotein</keyword>
<evidence type="ECO:0000256" key="2">
    <source>
        <dbReference type="ARBA" id="ARBA00004245"/>
    </source>
</evidence>
<dbReference type="Pfam" id="PF00568">
    <property type="entry name" value="WH1"/>
    <property type="match status" value="1"/>
</dbReference>
<evidence type="ECO:0000256" key="4">
    <source>
        <dbReference type="ARBA" id="ARBA00022553"/>
    </source>
</evidence>
<dbReference type="InterPro" id="IPR000095">
    <property type="entry name" value="CRIB_dom"/>
</dbReference>
<dbReference type="InterPro" id="IPR011993">
    <property type="entry name" value="PH-like_dom_sf"/>
</dbReference>
<keyword evidence="3" id="KW-0963">Cytoplasm</keyword>
<evidence type="ECO:0000259" key="11">
    <source>
        <dbReference type="PROSITE" id="PS51082"/>
    </source>
</evidence>
<evidence type="ECO:0000256" key="6">
    <source>
        <dbReference type="ARBA" id="ARBA00023212"/>
    </source>
</evidence>
<feature type="compositionally biased region" description="Pro residues" evidence="8">
    <location>
        <begin position="502"/>
        <end position="595"/>
    </location>
</feature>
<proteinExistence type="predicted"/>
<dbReference type="InterPro" id="IPR003124">
    <property type="entry name" value="WH2_dom"/>
</dbReference>
<dbReference type="CDD" id="cd01205">
    <property type="entry name" value="EVH1_WASP-like"/>
    <property type="match status" value="1"/>
</dbReference>
<evidence type="ECO:0008006" key="14">
    <source>
        <dbReference type="Google" id="ProtNLM"/>
    </source>
</evidence>
<dbReference type="Pfam" id="PF00786">
    <property type="entry name" value="PBD"/>
    <property type="match status" value="1"/>
</dbReference>
<evidence type="ECO:0000259" key="9">
    <source>
        <dbReference type="PROSITE" id="PS50108"/>
    </source>
</evidence>
<dbReference type="PROSITE" id="PS50108">
    <property type="entry name" value="CRIB"/>
    <property type="match status" value="1"/>
</dbReference>
<feature type="region of interest" description="Disordered" evidence="8">
    <location>
        <begin position="211"/>
        <end position="239"/>
    </location>
</feature>
<dbReference type="SMART" id="SM00285">
    <property type="entry name" value="PBD"/>
    <property type="match status" value="1"/>
</dbReference>
<dbReference type="STRING" id="46731.A0A3M6UV63"/>
<feature type="domain" description="WH2" evidence="11">
    <location>
        <begin position="602"/>
        <end position="619"/>
    </location>
</feature>
<feature type="domain" description="WH2" evidence="11">
    <location>
        <begin position="631"/>
        <end position="648"/>
    </location>
</feature>
<feature type="region of interest" description="Disordered" evidence="8">
    <location>
        <begin position="480"/>
        <end position="706"/>
    </location>
</feature>
<feature type="compositionally biased region" description="Pro residues" evidence="8">
    <location>
        <begin position="486"/>
        <end position="495"/>
    </location>
</feature>
<dbReference type="Gene3D" id="6.10.280.150">
    <property type="match status" value="1"/>
</dbReference>
<dbReference type="SUPFAM" id="SSF47912">
    <property type="entry name" value="Wiscott-Aldrich syndrome protein, WASP, C-terminal domain"/>
    <property type="match status" value="1"/>
</dbReference>
<dbReference type="FunFam" id="2.30.29.30:FF:000130">
    <property type="entry name" value="neural Wiskott-Aldrich syndrome protein"/>
    <property type="match status" value="1"/>
</dbReference>
<evidence type="ECO:0000313" key="13">
    <source>
        <dbReference type="Proteomes" id="UP000275408"/>
    </source>
</evidence>
<dbReference type="PROSITE" id="PS50229">
    <property type="entry name" value="WH1"/>
    <property type="match status" value="1"/>
</dbReference>
<dbReference type="SMART" id="SM00461">
    <property type="entry name" value="WH1"/>
    <property type="match status" value="1"/>
</dbReference>
<keyword evidence="13" id="KW-1185">Reference proteome</keyword>